<protein>
    <submittedName>
        <fullName evidence="1">Uncharacterized protein</fullName>
    </submittedName>
</protein>
<organism evidence="1 2">
    <name type="scientific">Comamonas testosteroni</name>
    <name type="common">Pseudomonas testosteroni</name>
    <dbReference type="NCBI Taxonomy" id="285"/>
    <lineage>
        <taxon>Bacteria</taxon>
        <taxon>Pseudomonadati</taxon>
        <taxon>Pseudomonadota</taxon>
        <taxon>Betaproteobacteria</taxon>
        <taxon>Burkholderiales</taxon>
        <taxon>Comamonadaceae</taxon>
        <taxon>Comamonas</taxon>
    </lineage>
</organism>
<proteinExistence type="predicted"/>
<dbReference type="AlphaFoldDB" id="A0A5A7MH63"/>
<reference evidence="1 2" key="1">
    <citation type="journal article" date="2019" name="Microbiol. Resour. Announc.">
        <title>Draft Genome Sequence of Comamonas testosteroni TA441, a Bacterium That Has a Cryptic Phenol Degradation Gene Cluster.</title>
        <authorList>
            <person name="Arai H."/>
            <person name="Ishii M."/>
        </authorList>
    </citation>
    <scope>NUCLEOTIDE SEQUENCE [LARGE SCALE GENOMIC DNA]</scope>
    <source>
        <strain evidence="1 2">TA441</strain>
    </source>
</reference>
<accession>A0A5A7MH63</accession>
<dbReference type="Proteomes" id="UP000323105">
    <property type="component" value="Unassembled WGS sequence"/>
</dbReference>
<name>A0A5A7MH63_COMTE</name>
<gene>
    <name evidence="1" type="ORF">CTTA_3010</name>
</gene>
<evidence type="ECO:0000313" key="2">
    <source>
        <dbReference type="Proteomes" id="UP000323105"/>
    </source>
</evidence>
<evidence type="ECO:0000313" key="1">
    <source>
        <dbReference type="EMBL" id="GEQ76005.1"/>
    </source>
</evidence>
<comment type="caution">
    <text evidence="1">The sequence shown here is derived from an EMBL/GenBank/DDBJ whole genome shotgun (WGS) entry which is preliminary data.</text>
</comment>
<dbReference type="EMBL" id="BKBW01000005">
    <property type="protein sequence ID" value="GEQ76005.1"/>
    <property type="molecule type" value="Genomic_DNA"/>
</dbReference>
<sequence>MAQTPVPITMAPIAHQMRPILPEAMRMRRARPSVTKEANTAMTMETHTIIVL</sequence>